<evidence type="ECO:0000259" key="1">
    <source>
        <dbReference type="Pfam" id="PF00496"/>
    </source>
</evidence>
<dbReference type="Proteomes" id="UP000437736">
    <property type="component" value="Unassembled WGS sequence"/>
</dbReference>
<gene>
    <name evidence="2" type="ORF">GHK86_14130</name>
</gene>
<evidence type="ECO:0000313" key="2">
    <source>
        <dbReference type="EMBL" id="MST33851.1"/>
    </source>
</evidence>
<organism evidence="2 3">
    <name type="scientific">Acidiferrimicrobium australe</name>
    <dbReference type="NCBI Taxonomy" id="2664430"/>
    <lineage>
        <taxon>Bacteria</taxon>
        <taxon>Bacillati</taxon>
        <taxon>Actinomycetota</taxon>
        <taxon>Acidimicrobiia</taxon>
        <taxon>Acidimicrobiales</taxon>
        <taxon>Acidimicrobiaceae</taxon>
        <taxon>Acidiferrimicrobium</taxon>
    </lineage>
</organism>
<feature type="non-terminal residue" evidence="2">
    <location>
        <position position="71"/>
    </location>
</feature>
<keyword evidence="3" id="KW-1185">Reference proteome</keyword>
<proteinExistence type="predicted"/>
<dbReference type="EMBL" id="WJHE01000747">
    <property type="protein sequence ID" value="MST33851.1"/>
    <property type="molecule type" value="Genomic_DNA"/>
</dbReference>
<name>A0ABW9QWW7_9ACTN</name>
<feature type="non-terminal residue" evidence="2">
    <location>
        <position position="1"/>
    </location>
</feature>
<dbReference type="Gene3D" id="3.40.190.10">
    <property type="entry name" value="Periplasmic binding protein-like II"/>
    <property type="match status" value="1"/>
</dbReference>
<comment type="caution">
    <text evidence="2">The sequence shown here is derived from an EMBL/GenBank/DDBJ whole genome shotgun (WGS) entry which is preliminary data.</text>
</comment>
<protein>
    <recommendedName>
        <fullName evidence="1">Solute-binding protein family 5 domain-containing protein</fullName>
    </recommendedName>
</protein>
<dbReference type="SUPFAM" id="SSF53850">
    <property type="entry name" value="Periplasmic binding protein-like II"/>
    <property type="match status" value="1"/>
</dbReference>
<accession>A0ABW9QWW7</accession>
<reference evidence="2 3" key="1">
    <citation type="submission" date="2019-11" db="EMBL/GenBank/DDBJ databases">
        <title>Acidiferrimicrobium australis gen. nov., sp. nov., an acidophilic and obligately heterotrophic, member of the Actinobacteria that catalyses dissimilatory oxido- reduction of iron isolated from metal-rich acidic water in Chile.</title>
        <authorList>
            <person name="Gonzalez D."/>
            <person name="Huber K."/>
            <person name="Hedrich S."/>
            <person name="Rojas-Villalobos C."/>
            <person name="Quatrini R."/>
            <person name="Dinamarca M.A."/>
            <person name="Schwarz A."/>
            <person name="Canales C."/>
            <person name="Nancucheo I."/>
        </authorList>
    </citation>
    <scope>NUCLEOTIDE SEQUENCE [LARGE SCALE GENOMIC DNA]</scope>
    <source>
        <strain evidence="2 3">USS-CCA1</strain>
    </source>
</reference>
<sequence length="71" mass="7725">KPVYSQGNTVVTVNMNKGWKWSDGSPVTSADVKFFFELEAAGAKAGKYAPYVPGEMPDDIASVSYPSPYQF</sequence>
<feature type="domain" description="Solute-binding protein family 5" evidence="1">
    <location>
        <begin position="4"/>
        <end position="70"/>
    </location>
</feature>
<dbReference type="Pfam" id="PF00496">
    <property type="entry name" value="SBP_bac_5"/>
    <property type="match status" value="1"/>
</dbReference>
<dbReference type="InterPro" id="IPR000914">
    <property type="entry name" value="SBP_5_dom"/>
</dbReference>
<evidence type="ECO:0000313" key="3">
    <source>
        <dbReference type="Proteomes" id="UP000437736"/>
    </source>
</evidence>